<dbReference type="InterPro" id="IPR029044">
    <property type="entry name" value="Nucleotide-diphossugar_trans"/>
</dbReference>
<evidence type="ECO:0000313" key="3">
    <source>
        <dbReference type="Proteomes" id="UP001597011"/>
    </source>
</evidence>
<comment type="caution">
    <text evidence="2">The sequence shown here is derived from an EMBL/GenBank/DDBJ whole genome shotgun (WGS) entry which is preliminary data.</text>
</comment>
<name>A0ABW3BUZ4_9FLAO</name>
<dbReference type="Gene3D" id="3.90.550.10">
    <property type="entry name" value="Spore Coat Polysaccharide Biosynthesis Protein SpsA, Chain A"/>
    <property type="match status" value="1"/>
</dbReference>
<dbReference type="GO" id="GO:0016757">
    <property type="term" value="F:glycosyltransferase activity"/>
    <property type="evidence" value="ECO:0007669"/>
    <property type="project" value="UniProtKB-KW"/>
</dbReference>
<feature type="domain" description="Glycosyltransferase 2-like" evidence="1">
    <location>
        <begin position="4"/>
        <end position="152"/>
    </location>
</feature>
<dbReference type="EC" id="2.4.-.-" evidence="2"/>
<reference evidence="3" key="1">
    <citation type="journal article" date="2019" name="Int. J. Syst. Evol. Microbiol.">
        <title>The Global Catalogue of Microorganisms (GCM) 10K type strain sequencing project: providing services to taxonomists for standard genome sequencing and annotation.</title>
        <authorList>
            <consortium name="The Broad Institute Genomics Platform"/>
            <consortium name="The Broad Institute Genome Sequencing Center for Infectious Disease"/>
            <person name="Wu L."/>
            <person name="Ma J."/>
        </authorList>
    </citation>
    <scope>NUCLEOTIDE SEQUENCE [LARGE SCALE GENOMIC DNA]</scope>
    <source>
        <strain evidence="3">CCUG 60529</strain>
    </source>
</reference>
<dbReference type="CDD" id="cd00761">
    <property type="entry name" value="Glyco_tranf_GTA_type"/>
    <property type="match status" value="1"/>
</dbReference>
<dbReference type="RefSeq" id="WP_379942219.1">
    <property type="nucleotide sequence ID" value="NZ_JBHTIB010000012.1"/>
</dbReference>
<evidence type="ECO:0000259" key="1">
    <source>
        <dbReference type="Pfam" id="PF00535"/>
    </source>
</evidence>
<protein>
    <submittedName>
        <fullName evidence="2">Glycosyltransferase family 2 protein</fullName>
        <ecNumber evidence="2">2.4.-.-</ecNumber>
    </submittedName>
</protein>
<proteinExistence type="predicted"/>
<dbReference type="SUPFAM" id="SSF53448">
    <property type="entry name" value="Nucleotide-diphospho-sugar transferases"/>
    <property type="match status" value="1"/>
</dbReference>
<keyword evidence="2" id="KW-0328">Glycosyltransferase</keyword>
<sequence length="307" mass="36012">MKVSVIIPTYKRSKYLIRAIESVLNQDFKNIEIIVVDDNGMGIQQEETKLIVKKYPEVKLITYDKNKGGCYARNKGAEEATGDILMFLDDDDYFFKDKVRKHIAPLIEDPKLAMSLCYVKITDEAGNNIENTLKYAKGDSLKSFILNGHIFTLMMAIKTDIFRSIGGFENIPRFQDQYFMYKFFSYNYKVEFVKEELLVVVEHENNRVSKQNIQNESIALNALYTFEKENFKLFNKEDQRFLRNRHFEQMASIRSKGSFKDRIAGIKYLVKSNSVYGFENSSEKVKILMRLALTDKFYYKLKNTFRI</sequence>
<keyword evidence="2" id="KW-0808">Transferase</keyword>
<organism evidence="2 3">
    <name type="scientific">Mariniflexile aquimaris</name>
    <dbReference type="NCBI Taxonomy" id="881009"/>
    <lineage>
        <taxon>Bacteria</taxon>
        <taxon>Pseudomonadati</taxon>
        <taxon>Bacteroidota</taxon>
        <taxon>Flavobacteriia</taxon>
        <taxon>Flavobacteriales</taxon>
        <taxon>Flavobacteriaceae</taxon>
        <taxon>Mariniflexile</taxon>
    </lineage>
</organism>
<dbReference type="EMBL" id="JBHTIB010000012">
    <property type="protein sequence ID" value="MFD0836289.1"/>
    <property type="molecule type" value="Genomic_DNA"/>
</dbReference>
<dbReference type="PANTHER" id="PTHR22916:SF3">
    <property type="entry name" value="UDP-GLCNAC:BETAGAL BETA-1,3-N-ACETYLGLUCOSAMINYLTRANSFERASE-LIKE PROTEIN 1"/>
    <property type="match status" value="1"/>
</dbReference>
<accession>A0ABW3BUZ4</accession>
<dbReference type="PANTHER" id="PTHR22916">
    <property type="entry name" value="GLYCOSYLTRANSFERASE"/>
    <property type="match status" value="1"/>
</dbReference>
<gene>
    <name evidence="2" type="ORF">ACFQ0I_10965</name>
</gene>
<dbReference type="Pfam" id="PF00535">
    <property type="entry name" value="Glycos_transf_2"/>
    <property type="match status" value="1"/>
</dbReference>
<dbReference type="Proteomes" id="UP001597011">
    <property type="component" value="Unassembled WGS sequence"/>
</dbReference>
<dbReference type="InterPro" id="IPR001173">
    <property type="entry name" value="Glyco_trans_2-like"/>
</dbReference>
<evidence type="ECO:0000313" key="2">
    <source>
        <dbReference type="EMBL" id="MFD0836289.1"/>
    </source>
</evidence>
<keyword evidence="3" id="KW-1185">Reference proteome</keyword>